<evidence type="ECO:0000313" key="2">
    <source>
        <dbReference type="EMBL" id="GAA3703075.1"/>
    </source>
</evidence>
<name>A0ABP7DAV8_9ACTN</name>
<reference evidence="3" key="1">
    <citation type="journal article" date="2019" name="Int. J. Syst. Evol. Microbiol.">
        <title>The Global Catalogue of Microorganisms (GCM) 10K type strain sequencing project: providing services to taxonomists for standard genome sequencing and annotation.</title>
        <authorList>
            <consortium name="The Broad Institute Genomics Platform"/>
            <consortium name="The Broad Institute Genome Sequencing Center for Infectious Disease"/>
            <person name="Wu L."/>
            <person name="Ma J."/>
        </authorList>
    </citation>
    <scope>NUCLEOTIDE SEQUENCE [LARGE SCALE GENOMIC DNA]</scope>
    <source>
        <strain evidence="3">JCM 16548</strain>
    </source>
</reference>
<evidence type="ECO:0000313" key="3">
    <source>
        <dbReference type="Proteomes" id="UP001500051"/>
    </source>
</evidence>
<protein>
    <recommendedName>
        <fullName evidence="4">PH domain-containing protein</fullName>
    </recommendedName>
</protein>
<evidence type="ECO:0000256" key="1">
    <source>
        <dbReference type="SAM" id="Phobius"/>
    </source>
</evidence>
<keyword evidence="3" id="KW-1185">Reference proteome</keyword>
<dbReference type="EMBL" id="BAAAYX010000004">
    <property type="protein sequence ID" value="GAA3703075.1"/>
    <property type="molecule type" value="Genomic_DNA"/>
</dbReference>
<organism evidence="2 3">
    <name type="scientific">Microlunatus aurantiacus</name>
    <dbReference type="NCBI Taxonomy" id="446786"/>
    <lineage>
        <taxon>Bacteria</taxon>
        <taxon>Bacillati</taxon>
        <taxon>Actinomycetota</taxon>
        <taxon>Actinomycetes</taxon>
        <taxon>Propionibacteriales</taxon>
        <taxon>Propionibacteriaceae</taxon>
        <taxon>Microlunatus</taxon>
    </lineage>
</organism>
<accession>A0ABP7DAV8</accession>
<keyword evidence="1" id="KW-0812">Transmembrane</keyword>
<proteinExistence type="predicted"/>
<dbReference type="Proteomes" id="UP001500051">
    <property type="component" value="Unassembled WGS sequence"/>
</dbReference>
<keyword evidence="1" id="KW-1133">Transmembrane helix</keyword>
<dbReference type="RefSeq" id="WP_344812209.1">
    <property type="nucleotide sequence ID" value="NZ_BAAAYX010000004.1"/>
</dbReference>
<gene>
    <name evidence="2" type="ORF">GCM10022204_20300</name>
</gene>
<sequence>MAAPLELSYNWRAPLVFATVALVACLGILARGQAAGWVSAGVVLVLGWALYCCVVWLRTRSYLLVEGRVLTTRRWRDFQRVEASQLCAVRELPTPAGPSYRLEVERDGERDRVTVPTALLLRGPSTLFTWILAQAPHATLDKRSRRTLELLQTRGLVE</sequence>
<comment type="caution">
    <text evidence="2">The sequence shown here is derived from an EMBL/GenBank/DDBJ whole genome shotgun (WGS) entry which is preliminary data.</text>
</comment>
<feature type="transmembrane region" description="Helical" evidence="1">
    <location>
        <begin position="36"/>
        <end position="57"/>
    </location>
</feature>
<keyword evidence="1" id="KW-0472">Membrane</keyword>
<evidence type="ECO:0008006" key="4">
    <source>
        <dbReference type="Google" id="ProtNLM"/>
    </source>
</evidence>
<feature type="transmembrane region" description="Helical" evidence="1">
    <location>
        <begin position="12"/>
        <end position="30"/>
    </location>
</feature>